<dbReference type="Pfam" id="PF00027">
    <property type="entry name" value="cNMP_binding"/>
    <property type="match status" value="1"/>
</dbReference>
<evidence type="ECO:0000259" key="1">
    <source>
        <dbReference type="PROSITE" id="PS50042"/>
    </source>
</evidence>
<dbReference type="CDD" id="cd00038">
    <property type="entry name" value="CAP_ED"/>
    <property type="match status" value="1"/>
</dbReference>
<dbReference type="SMART" id="SM00100">
    <property type="entry name" value="cNMP"/>
    <property type="match status" value="1"/>
</dbReference>
<keyword evidence="3" id="KW-1185">Reference proteome</keyword>
<evidence type="ECO:0000313" key="3">
    <source>
        <dbReference type="Proteomes" id="UP000525652"/>
    </source>
</evidence>
<proteinExistence type="predicted"/>
<dbReference type="GO" id="GO:0005829">
    <property type="term" value="C:cytosol"/>
    <property type="evidence" value="ECO:0007669"/>
    <property type="project" value="TreeGrafter"/>
</dbReference>
<sequence length="158" mass="17695">MNPFAPLTDHDLISEILPKVSFLGGLTADQRERIFPRLEVAEFSQGESIAHPGEVPSHVHIIQEGKVDLLISDHGDLISKRQFHVGDCFGEAALLALINETATFVAAENTRLVSLSRAKLLKLHKEEPEIFLHLVLNMARDLARKLQYTDALLLRKKE</sequence>
<dbReference type="InterPro" id="IPR000595">
    <property type="entry name" value="cNMP-bd_dom"/>
</dbReference>
<organism evidence="2 3">
    <name type="scientific">Puniceicoccus vermicola</name>
    <dbReference type="NCBI Taxonomy" id="388746"/>
    <lineage>
        <taxon>Bacteria</taxon>
        <taxon>Pseudomonadati</taxon>
        <taxon>Verrucomicrobiota</taxon>
        <taxon>Opitutia</taxon>
        <taxon>Puniceicoccales</taxon>
        <taxon>Puniceicoccaceae</taxon>
        <taxon>Puniceicoccus</taxon>
    </lineage>
</organism>
<evidence type="ECO:0000313" key="2">
    <source>
        <dbReference type="EMBL" id="MBC2601521.1"/>
    </source>
</evidence>
<dbReference type="EMBL" id="JACHVA010000053">
    <property type="protein sequence ID" value="MBC2601521.1"/>
    <property type="molecule type" value="Genomic_DNA"/>
</dbReference>
<feature type="domain" description="Cyclic nucleotide-binding" evidence="1">
    <location>
        <begin position="22"/>
        <end position="141"/>
    </location>
</feature>
<dbReference type="SUPFAM" id="SSF51206">
    <property type="entry name" value="cAMP-binding domain-like"/>
    <property type="match status" value="1"/>
</dbReference>
<reference evidence="2 3" key="1">
    <citation type="submission" date="2020-07" db="EMBL/GenBank/DDBJ databases">
        <authorList>
            <person name="Feng X."/>
        </authorList>
    </citation>
    <scope>NUCLEOTIDE SEQUENCE [LARGE SCALE GENOMIC DNA]</scope>
    <source>
        <strain evidence="2 3">JCM14086</strain>
    </source>
</reference>
<accession>A0A7X1E3X2</accession>
<dbReference type="Proteomes" id="UP000525652">
    <property type="component" value="Unassembled WGS sequence"/>
</dbReference>
<dbReference type="GO" id="GO:0003700">
    <property type="term" value="F:DNA-binding transcription factor activity"/>
    <property type="evidence" value="ECO:0007669"/>
    <property type="project" value="TreeGrafter"/>
</dbReference>
<dbReference type="PANTHER" id="PTHR24567">
    <property type="entry name" value="CRP FAMILY TRANSCRIPTIONAL REGULATORY PROTEIN"/>
    <property type="match status" value="1"/>
</dbReference>
<name>A0A7X1E3X2_9BACT</name>
<dbReference type="RefSeq" id="WP_185692231.1">
    <property type="nucleotide sequence ID" value="NZ_JACHVA010000053.1"/>
</dbReference>
<gene>
    <name evidence="2" type="ORF">H5P30_06990</name>
</gene>
<dbReference type="InterPro" id="IPR014710">
    <property type="entry name" value="RmlC-like_jellyroll"/>
</dbReference>
<protein>
    <submittedName>
        <fullName evidence="2">Cyclic nucleotide-binding domain-containing protein</fullName>
    </submittedName>
</protein>
<dbReference type="AlphaFoldDB" id="A0A7X1E3X2"/>
<dbReference type="PROSITE" id="PS50042">
    <property type="entry name" value="CNMP_BINDING_3"/>
    <property type="match status" value="1"/>
</dbReference>
<dbReference type="InterPro" id="IPR050397">
    <property type="entry name" value="Env_Response_Regulators"/>
</dbReference>
<comment type="caution">
    <text evidence="2">The sequence shown here is derived from an EMBL/GenBank/DDBJ whole genome shotgun (WGS) entry which is preliminary data.</text>
</comment>
<dbReference type="Gene3D" id="2.60.120.10">
    <property type="entry name" value="Jelly Rolls"/>
    <property type="match status" value="1"/>
</dbReference>
<dbReference type="InterPro" id="IPR018490">
    <property type="entry name" value="cNMP-bd_dom_sf"/>
</dbReference>
<dbReference type="PANTHER" id="PTHR24567:SF26">
    <property type="entry name" value="REGULATORY PROTEIN YEIL"/>
    <property type="match status" value="1"/>
</dbReference>